<feature type="transmembrane region" description="Helical" evidence="2">
    <location>
        <begin position="498"/>
        <end position="520"/>
    </location>
</feature>
<keyword evidence="2" id="KW-0472">Membrane</keyword>
<reference evidence="3" key="1">
    <citation type="submission" date="2021-01" db="EMBL/GenBank/DDBJ databases">
        <authorList>
            <person name="Lovell J.T."/>
            <person name="Bentley N."/>
            <person name="Bhattarai G."/>
            <person name="Jenkins J.W."/>
            <person name="Sreedasyam A."/>
            <person name="Alarcon Y."/>
            <person name="Bock C."/>
            <person name="Boston L."/>
            <person name="Carlson J."/>
            <person name="Cervantes K."/>
            <person name="Clermont K."/>
            <person name="Krom N."/>
            <person name="Kubenka K."/>
            <person name="Mamidi S."/>
            <person name="Mattison C."/>
            <person name="Monteros M."/>
            <person name="Pisani C."/>
            <person name="Plott C."/>
            <person name="Rajasekar S."/>
            <person name="Rhein H.S."/>
            <person name="Rohla C."/>
            <person name="Song M."/>
            <person name="Hilaire R.S."/>
            <person name="Shu S."/>
            <person name="Wells L."/>
            <person name="Wang X."/>
            <person name="Webber J."/>
            <person name="Heerema R.J."/>
            <person name="Klein P."/>
            <person name="Conner P."/>
            <person name="Grauke L."/>
            <person name="Grimwood J."/>
            <person name="Schmutz J."/>
            <person name="Randall J.J."/>
        </authorList>
    </citation>
    <scope>NUCLEOTIDE SEQUENCE</scope>
    <source>
        <tissue evidence="3">Leaf</tissue>
    </source>
</reference>
<feature type="region of interest" description="Disordered" evidence="1">
    <location>
        <begin position="102"/>
        <end position="133"/>
    </location>
</feature>
<evidence type="ECO:0000256" key="2">
    <source>
        <dbReference type="SAM" id="Phobius"/>
    </source>
</evidence>
<comment type="caution">
    <text evidence="3">The sequence shown here is derived from an EMBL/GenBank/DDBJ whole genome shotgun (WGS) entry which is preliminary data.</text>
</comment>
<evidence type="ECO:0000313" key="4">
    <source>
        <dbReference type="Proteomes" id="UP000811246"/>
    </source>
</evidence>
<organism evidence="3 4">
    <name type="scientific">Carya illinoinensis</name>
    <name type="common">Pecan</name>
    <dbReference type="NCBI Taxonomy" id="32201"/>
    <lineage>
        <taxon>Eukaryota</taxon>
        <taxon>Viridiplantae</taxon>
        <taxon>Streptophyta</taxon>
        <taxon>Embryophyta</taxon>
        <taxon>Tracheophyta</taxon>
        <taxon>Spermatophyta</taxon>
        <taxon>Magnoliopsida</taxon>
        <taxon>eudicotyledons</taxon>
        <taxon>Gunneridae</taxon>
        <taxon>Pentapetalae</taxon>
        <taxon>rosids</taxon>
        <taxon>fabids</taxon>
        <taxon>Fagales</taxon>
        <taxon>Juglandaceae</taxon>
        <taxon>Carya</taxon>
    </lineage>
</organism>
<name>A0A922FSS9_CARIL</name>
<keyword evidence="2" id="KW-1133">Transmembrane helix</keyword>
<feature type="compositionally biased region" description="Acidic residues" evidence="1">
    <location>
        <begin position="206"/>
        <end position="225"/>
    </location>
</feature>
<dbReference type="PANTHER" id="PTHR34775">
    <property type="entry name" value="TRANSMEMBRANE PROTEIN"/>
    <property type="match status" value="1"/>
</dbReference>
<gene>
    <name evidence="3" type="ORF">I3842_02G142200</name>
</gene>
<dbReference type="EMBL" id="CM031826">
    <property type="protein sequence ID" value="KAG6727783.1"/>
    <property type="molecule type" value="Genomic_DNA"/>
</dbReference>
<dbReference type="PANTHER" id="PTHR34775:SF6">
    <property type="entry name" value="TRANSMEMBRANE PROTEIN"/>
    <property type="match status" value="1"/>
</dbReference>
<protein>
    <submittedName>
        <fullName evidence="3">Uncharacterized protein</fullName>
    </submittedName>
</protein>
<sequence length="742" mass="83076">MDAHDKGLSSSMPTKASKFPKVSASDENDQPHQEMGSNIQNTQKFPPKHNMSQTISAAAKVAVPRKKIFAERNEAPEPFFSKTHVPKAPVFESKLNFVNPGTDVSDVPSPEGFASDDNEPNAYVANGSLRPYDPLTNFLSPRPKFLRYMPHRRREVFLRREKEIREGDELYINTAGSFEFGKGSDEEDDSIRGSLASSDEGSVQKEDEEIEDSDEDIEDSDEEIEEEKGRGLKRVLESLFCFVLLVLSTLYISSVSMAPSPSLQSLDDLKGECYNIQNHTSEEAFLAMRLESGTNIWDQVQEIQMGLDRGRRRANEERIQEEKMMEDLKTGRVKISEVLNEVVYGNGGESETLEVVEDEKKGAVDELRELAEPQSVDIDECREHETVKIAGVSSRMAKNSELKNGETTQNFEAFQDYQAPCTFDVRDHQIIEFDITNIFIEENDILMEPAEEVHNESDGDEEVNLDGMGKDKDFEILNLEAEGNLEEALRKHFETELLLQRAVIGISVFSMILASLVLGFHFKHKKTSGKDSSLIAKRCSESLRVEQEKTVGIYSSLIPKPSSESLRIGQSKTIKKGLVKPFVESVAAQKHCSVLPNGEGVHMERADSFVIHSSFHPVEESSKDDYESRAPTIELLGEFVVGEISSSLRSCGTKNRRIGREEGNYSVSTEKKSGSKVHSVSLQSQPTFPEFSSMDSHSCARYTTEKKVVKREEGGKDGEAKVITTTPVRRSSRIRNRSLTSP</sequence>
<dbReference type="AlphaFoldDB" id="A0A922FSS9"/>
<dbReference type="Proteomes" id="UP000811246">
    <property type="component" value="Chromosome 2"/>
</dbReference>
<keyword evidence="2" id="KW-0812">Transmembrane</keyword>
<accession>A0A922FSS9</accession>
<feature type="region of interest" description="Disordered" evidence="1">
    <location>
        <begin position="1"/>
        <end position="53"/>
    </location>
</feature>
<feature type="region of interest" description="Disordered" evidence="1">
    <location>
        <begin position="178"/>
        <end position="225"/>
    </location>
</feature>
<feature type="region of interest" description="Disordered" evidence="1">
    <location>
        <begin position="710"/>
        <end position="742"/>
    </location>
</feature>
<feature type="compositionally biased region" description="Basic and acidic residues" evidence="1">
    <location>
        <begin position="710"/>
        <end position="720"/>
    </location>
</feature>
<evidence type="ECO:0000256" key="1">
    <source>
        <dbReference type="SAM" id="MobiDB-lite"/>
    </source>
</evidence>
<feature type="compositionally biased region" description="Polar residues" evidence="1">
    <location>
        <begin position="35"/>
        <end position="53"/>
    </location>
</feature>
<proteinExistence type="predicted"/>
<evidence type="ECO:0000313" key="3">
    <source>
        <dbReference type="EMBL" id="KAG6727783.1"/>
    </source>
</evidence>